<keyword evidence="4" id="KW-0472">Membrane</keyword>
<feature type="chain" id="PRO_5006206164" evidence="6">
    <location>
        <begin position="29"/>
        <end position="74"/>
    </location>
</feature>
<sequence length="74" mass="8297">MSCLRAVPRLRLLPLLALLGLAALRARAWDSGDLELFDLVEEVPRNFYDFLGVQQISLADNCINMLWINQPGIG</sequence>
<feature type="signal peptide" evidence="6">
    <location>
        <begin position="1"/>
        <end position="28"/>
    </location>
</feature>
<organism evidence="7 8">
    <name type="scientific">Amazona aestiva</name>
    <name type="common">Blue-fronted Amazon parrot</name>
    <dbReference type="NCBI Taxonomy" id="12930"/>
    <lineage>
        <taxon>Eukaryota</taxon>
        <taxon>Metazoa</taxon>
        <taxon>Chordata</taxon>
        <taxon>Craniata</taxon>
        <taxon>Vertebrata</taxon>
        <taxon>Euteleostomi</taxon>
        <taxon>Archelosauria</taxon>
        <taxon>Archosauria</taxon>
        <taxon>Dinosauria</taxon>
        <taxon>Saurischia</taxon>
        <taxon>Theropoda</taxon>
        <taxon>Coelurosauria</taxon>
        <taxon>Aves</taxon>
        <taxon>Neognathae</taxon>
        <taxon>Neoaves</taxon>
        <taxon>Telluraves</taxon>
        <taxon>Australaves</taxon>
        <taxon>Psittaciformes</taxon>
        <taxon>Psittacidae</taxon>
        <taxon>Amazona</taxon>
    </lineage>
</organism>
<accession>A0A0Q3NPX2</accession>
<evidence type="ECO:0000256" key="5">
    <source>
        <dbReference type="ARBA" id="ARBA00037847"/>
    </source>
</evidence>
<evidence type="ECO:0000256" key="1">
    <source>
        <dbReference type="ARBA" id="ARBA00022692"/>
    </source>
</evidence>
<dbReference type="Proteomes" id="UP000051836">
    <property type="component" value="Unassembled WGS sequence"/>
</dbReference>
<protein>
    <submittedName>
        <fullName evidence="7">Uncharacterized protein</fullName>
    </submittedName>
</protein>
<evidence type="ECO:0000256" key="4">
    <source>
        <dbReference type="ARBA" id="ARBA00023136"/>
    </source>
</evidence>
<keyword evidence="3" id="KW-1133">Transmembrane helix</keyword>
<dbReference type="STRING" id="12930.A0A0Q3NPX2"/>
<evidence type="ECO:0000256" key="3">
    <source>
        <dbReference type="ARBA" id="ARBA00022989"/>
    </source>
</evidence>
<comment type="subcellular location">
    <subcellularLocation>
        <location evidence="5">Endomembrane system</location>
        <topology evidence="5">Single-pass membrane protein</topology>
    </subcellularLocation>
</comment>
<dbReference type="PANTHER" id="PTHR44653">
    <property type="entry name" value="DNAJ HOMOLOG SUBFAMILY C MEMBER 1"/>
    <property type="match status" value="1"/>
</dbReference>
<dbReference type="AlphaFoldDB" id="A0A0Q3NPX2"/>
<evidence type="ECO:0000313" key="8">
    <source>
        <dbReference type="Proteomes" id="UP000051836"/>
    </source>
</evidence>
<gene>
    <name evidence="7" type="ORF">AAES_34604</name>
</gene>
<evidence type="ECO:0000256" key="2">
    <source>
        <dbReference type="ARBA" id="ARBA00022729"/>
    </source>
</evidence>
<reference evidence="7 8" key="1">
    <citation type="submission" date="2015-10" db="EMBL/GenBank/DDBJ databases">
        <authorList>
            <person name="Gilbert D.G."/>
        </authorList>
    </citation>
    <scope>NUCLEOTIDE SEQUENCE [LARGE SCALE GENOMIC DNA]</scope>
    <source>
        <strain evidence="7">FVVF132</strain>
    </source>
</reference>
<dbReference type="InterPro" id="IPR052606">
    <property type="entry name" value="DnaJ_domain_protein"/>
</dbReference>
<dbReference type="PANTHER" id="PTHR44653:SF2">
    <property type="entry name" value="DNAJ HOMOLOG SUBFAMILY C MEMBER 1"/>
    <property type="match status" value="1"/>
</dbReference>
<comment type="caution">
    <text evidence="7">The sequence shown here is derived from an EMBL/GenBank/DDBJ whole genome shotgun (WGS) entry which is preliminary data.</text>
</comment>
<keyword evidence="8" id="KW-1185">Reference proteome</keyword>
<dbReference type="EMBL" id="LMAW01000647">
    <property type="protein sequence ID" value="KQK96048.1"/>
    <property type="molecule type" value="Genomic_DNA"/>
</dbReference>
<evidence type="ECO:0000313" key="7">
    <source>
        <dbReference type="EMBL" id="KQK96048.1"/>
    </source>
</evidence>
<keyword evidence="1" id="KW-0812">Transmembrane</keyword>
<evidence type="ECO:0000256" key="6">
    <source>
        <dbReference type="SAM" id="SignalP"/>
    </source>
</evidence>
<proteinExistence type="predicted"/>
<dbReference type="OrthoDB" id="9809707at2759"/>
<keyword evidence="2 6" id="KW-0732">Signal</keyword>
<name>A0A0Q3NPX2_AMAAE</name>
<dbReference type="GO" id="GO:0012505">
    <property type="term" value="C:endomembrane system"/>
    <property type="evidence" value="ECO:0007669"/>
    <property type="project" value="UniProtKB-SubCell"/>
</dbReference>